<comment type="subcellular location">
    <subcellularLocation>
        <location evidence="2 14">Secreted</location>
    </subcellularLocation>
</comment>
<dbReference type="Pfam" id="PF00727">
    <property type="entry name" value="IL4"/>
    <property type="match status" value="1"/>
</dbReference>
<evidence type="ECO:0000256" key="12">
    <source>
        <dbReference type="ARBA" id="ARBA00030247"/>
    </source>
</evidence>
<accession>A0A8B7RDX4</accession>
<feature type="chain" id="PRO_5034042161" description="Interleukin-4" evidence="16">
    <location>
        <begin position="25"/>
        <end position="133"/>
    </location>
</feature>
<dbReference type="InterPro" id="IPR001325">
    <property type="entry name" value="IL-4/IL-13"/>
</dbReference>
<dbReference type="RefSeq" id="XP_019497725.1">
    <property type="nucleotide sequence ID" value="XM_019642180.1"/>
</dbReference>
<dbReference type="GO" id="GO:0008083">
    <property type="term" value="F:growth factor activity"/>
    <property type="evidence" value="ECO:0007669"/>
    <property type="project" value="UniProtKB-KW"/>
</dbReference>
<dbReference type="SUPFAM" id="SSF47266">
    <property type="entry name" value="4-helical cytokines"/>
    <property type="match status" value="1"/>
</dbReference>
<feature type="signal peptide" evidence="16">
    <location>
        <begin position="1"/>
        <end position="24"/>
    </location>
</feature>
<keyword evidence="6 14" id="KW-0964">Secreted</keyword>
<dbReference type="OrthoDB" id="9528087at2759"/>
<evidence type="ECO:0000256" key="15">
    <source>
        <dbReference type="PIRSR" id="PIRSR001941-1"/>
    </source>
</evidence>
<dbReference type="Gene3D" id="1.20.1250.10">
    <property type="match status" value="1"/>
</dbReference>
<evidence type="ECO:0000256" key="9">
    <source>
        <dbReference type="ARBA" id="ARBA00023030"/>
    </source>
</evidence>
<dbReference type="InterPro" id="IPR009079">
    <property type="entry name" value="4_helix_cytokine-like_core"/>
</dbReference>
<dbReference type="AlphaFoldDB" id="A0A8B7RDX4"/>
<evidence type="ECO:0000256" key="7">
    <source>
        <dbReference type="ARBA" id="ARBA00022729"/>
    </source>
</evidence>
<comment type="function">
    <text evidence="1">Participates in at least several B-cell activation processes as well as of other cell types. It is a costimulator of DNA-synthesis. It induces the expression of class II MHC molecules on resting B-cells. It enhances both secretion and cell surface expression of IgE and IgG1. It also regulates the expression of the low affinity Fc receptor for IgE (CD23) on both lymphocytes and monocytes. Positively regulates IL31RA expression in macrophages. Stimulates autophagy in dendritic cells by interfering with mTORC1 signaling and through the induction of RUFY4.</text>
</comment>
<keyword evidence="9 14" id="KW-0339">Growth factor</keyword>
<evidence type="ECO:0000256" key="13">
    <source>
        <dbReference type="ARBA" id="ARBA00031287"/>
    </source>
</evidence>
<reference evidence="18" key="1">
    <citation type="submission" date="2025-08" db="UniProtKB">
        <authorList>
            <consortium name="RefSeq"/>
        </authorList>
    </citation>
    <scope>IDENTIFICATION</scope>
    <source>
        <tissue evidence="18">Muscle</tissue>
    </source>
</reference>
<dbReference type="GO" id="GO:0035771">
    <property type="term" value="P:interleukin-4-mediated signaling pathway"/>
    <property type="evidence" value="ECO:0007669"/>
    <property type="project" value="TreeGrafter"/>
</dbReference>
<evidence type="ECO:0000313" key="17">
    <source>
        <dbReference type="Proteomes" id="UP000694851"/>
    </source>
</evidence>
<proteinExistence type="inferred from homology"/>
<sequence length="133" mass="15325">MHLTSQLIPVLVCLLACTSNFIHGHKLILQEIIKTLNFRTVPKDWCMELTVADVLTAPKNTTENEVFCRATMVLRQIYKHHTCLNSRSLKKLDRNLSSMANMTNCPVNKDNMTTLKNFLERLKSIMQEKYAKS</sequence>
<dbReference type="GO" id="GO:0051239">
    <property type="term" value="P:regulation of multicellular organismal process"/>
    <property type="evidence" value="ECO:0007669"/>
    <property type="project" value="UniProtKB-ARBA"/>
</dbReference>
<dbReference type="PRINTS" id="PR00431">
    <property type="entry name" value="INTERLEUKIN4"/>
</dbReference>
<dbReference type="GO" id="GO:0005615">
    <property type="term" value="C:extracellular space"/>
    <property type="evidence" value="ECO:0007669"/>
    <property type="project" value="UniProtKB-UniRule"/>
</dbReference>
<dbReference type="GO" id="GO:0005125">
    <property type="term" value="F:cytokine activity"/>
    <property type="evidence" value="ECO:0007669"/>
    <property type="project" value="UniProtKB-KW"/>
</dbReference>
<comment type="similarity">
    <text evidence="3 14">Belongs to the IL-4/IL-13 family.</text>
</comment>
<dbReference type="PIRSF" id="PIRSF001941">
    <property type="entry name" value="Interleukin_4"/>
    <property type="match status" value="1"/>
</dbReference>
<dbReference type="GO" id="GO:0050776">
    <property type="term" value="P:regulation of immune response"/>
    <property type="evidence" value="ECO:0007669"/>
    <property type="project" value="TreeGrafter"/>
</dbReference>
<dbReference type="GO" id="GO:0010628">
    <property type="term" value="P:positive regulation of gene expression"/>
    <property type="evidence" value="ECO:0007669"/>
    <property type="project" value="UniProtKB-ARBA"/>
</dbReference>
<keyword evidence="17" id="KW-1185">Reference proteome</keyword>
<evidence type="ECO:0000256" key="4">
    <source>
        <dbReference type="ARBA" id="ARBA00019467"/>
    </source>
</evidence>
<dbReference type="CTD" id="3565"/>
<evidence type="ECO:0000256" key="11">
    <source>
        <dbReference type="ARBA" id="ARBA00023180"/>
    </source>
</evidence>
<dbReference type="FunFam" id="1.20.1250.10:FF:000014">
    <property type="entry name" value="Interleukin-4"/>
    <property type="match status" value="1"/>
</dbReference>
<dbReference type="InterPro" id="IPR002354">
    <property type="entry name" value="IL-4"/>
</dbReference>
<dbReference type="GO" id="GO:0042113">
    <property type="term" value="P:B cell activation"/>
    <property type="evidence" value="ECO:0007669"/>
    <property type="project" value="UniProtKB-UniRule"/>
</dbReference>
<name>A0A8B7RDX4_HIPAR</name>
<dbReference type="PANTHER" id="PTHR47401">
    <property type="entry name" value="INTERLEUKIN-4"/>
    <property type="match status" value="1"/>
</dbReference>
<organism evidence="17 18">
    <name type="scientific">Hipposideros armiger</name>
    <name type="common">Great Himalayan leaf-nosed bat</name>
    <dbReference type="NCBI Taxonomy" id="186990"/>
    <lineage>
        <taxon>Eukaryota</taxon>
        <taxon>Metazoa</taxon>
        <taxon>Chordata</taxon>
        <taxon>Craniata</taxon>
        <taxon>Vertebrata</taxon>
        <taxon>Euteleostomi</taxon>
        <taxon>Mammalia</taxon>
        <taxon>Eutheria</taxon>
        <taxon>Laurasiatheria</taxon>
        <taxon>Chiroptera</taxon>
        <taxon>Yinpterochiroptera</taxon>
        <taxon>Rhinolophoidea</taxon>
        <taxon>Hipposideridae</taxon>
        <taxon>Hipposideros</taxon>
    </lineage>
</organism>
<dbReference type="GO" id="GO:0006955">
    <property type="term" value="P:immune response"/>
    <property type="evidence" value="ECO:0007669"/>
    <property type="project" value="InterPro"/>
</dbReference>
<dbReference type="GO" id="GO:0045893">
    <property type="term" value="P:positive regulation of DNA-templated transcription"/>
    <property type="evidence" value="ECO:0007669"/>
    <property type="project" value="TreeGrafter"/>
</dbReference>
<keyword evidence="10 15" id="KW-1015">Disulfide bond</keyword>
<keyword evidence="5 14" id="KW-0202">Cytokine</keyword>
<dbReference type="GeneID" id="109382592"/>
<dbReference type="PANTHER" id="PTHR47401:SF1">
    <property type="entry name" value="INTERLEUKIN-4"/>
    <property type="match status" value="1"/>
</dbReference>
<dbReference type="SMART" id="SM00190">
    <property type="entry name" value="IL4_13"/>
    <property type="match status" value="1"/>
</dbReference>
<evidence type="ECO:0000256" key="1">
    <source>
        <dbReference type="ARBA" id="ARBA00003994"/>
    </source>
</evidence>
<evidence type="ECO:0000256" key="2">
    <source>
        <dbReference type="ARBA" id="ARBA00004613"/>
    </source>
</evidence>
<dbReference type="KEGG" id="hai:109382592"/>
<feature type="disulfide bond" evidence="15">
    <location>
        <begin position="68"/>
        <end position="105"/>
    </location>
</feature>
<evidence type="ECO:0000256" key="14">
    <source>
        <dbReference type="PIRNR" id="PIRNR001941"/>
    </source>
</evidence>
<evidence type="ECO:0000256" key="16">
    <source>
        <dbReference type="SAM" id="SignalP"/>
    </source>
</evidence>
<dbReference type="Proteomes" id="UP000694851">
    <property type="component" value="Unplaced"/>
</dbReference>
<evidence type="ECO:0000256" key="8">
    <source>
        <dbReference type="ARBA" id="ARBA00022936"/>
    </source>
</evidence>
<evidence type="ECO:0000256" key="3">
    <source>
        <dbReference type="ARBA" id="ARBA00009855"/>
    </source>
</evidence>
<evidence type="ECO:0000256" key="5">
    <source>
        <dbReference type="ARBA" id="ARBA00022514"/>
    </source>
</evidence>
<keyword evidence="8 14" id="KW-0075">B-cell activation</keyword>
<dbReference type="GO" id="GO:0005136">
    <property type="term" value="F:interleukin-4 receptor binding"/>
    <property type="evidence" value="ECO:0007669"/>
    <property type="project" value="InterPro"/>
</dbReference>
<evidence type="ECO:0000313" key="18">
    <source>
        <dbReference type="RefSeq" id="XP_019497725.1"/>
    </source>
</evidence>
<dbReference type="GO" id="GO:0050728">
    <property type="term" value="P:negative regulation of inflammatory response"/>
    <property type="evidence" value="ECO:0007669"/>
    <property type="project" value="TreeGrafter"/>
</dbReference>
<evidence type="ECO:0000256" key="10">
    <source>
        <dbReference type="ARBA" id="ARBA00023157"/>
    </source>
</evidence>
<evidence type="ECO:0000256" key="6">
    <source>
        <dbReference type="ARBA" id="ARBA00022525"/>
    </source>
</evidence>
<protein>
    <recommendedName>
        <fullName evidence="4 14">Interleukin-4</fullName>
        <shortName evidence="14">IL-4</shortName>
    </recommendedName>
    <alternativeName>
        <fullName evidence="13 14">B-cell stimulatory factor 1</fullName>
    </alternativeName>
    <alternativeName>
        <fullName evidence="12 14">Lymphocyte stimulatory factor 1</fullName>
    </alternativeName>
</protein>
<keyword evidence="7 16" id="KW-0732">Signal</keyword>
<keyword evidence="11" id="KW-0325">Glycoprotein</keyword>
<gene>
    <name evidence="18" type="primary">IL4</name>
</gene>
<feature type="disulfide bond" evidence="15">
    <location>
        <begin position="46"/>
        <end position="83"/>
    </location>
</feature>